<proteinExistence type="inferred from homology"/>
<dbReference type="PROSITE" id="PS50216">
    <property type="entry name" value="DHHC"/>
    <property type="match status" value="1"/>
</dbReference>
<evidence type="ECO:0000259" key="12">
    <source>
        <dbReference type="Pfam" id="PF01529"/>
    </source>
</evidence>
<feature type="region of interest" description="Disordered" evidence="11">
    <location>
        <begin position="341"/>
        <end position="412"/>
    </location>
</feature>
<keyword evidence="7" id="KW-0449">Lipoprotein</keyword>
<dbReference type="InterPro" id="IPR001594">
    <property type="entry name" value="Palmitoyltrfase_DHHC"/>
</dbReference>
<dbReference type="OrthoDB" id="4096362at2759"/>
<dbReference type="InterPro" id="IPR039859">
    <property type="entry name" value="PFA4/ZDH16/20/ERF2-like"/>
</dbReference>
<dbReference type="EC" id="2.3.1.225" evidence="10"/>
<keyword evidence="4 10" id="KW-1133">Transmembrane helix</keyword>
<evidence type="ECO:0000256" key="3">
    <source>
        <dbReference type="ARBA" id="ARBA00022692"/>
    </source>
</evidence>
<keyword evidence="6" id="KW-0564">Palmitate</keyword>
<protein>
    <recommendedName>
        <fullName evidence="10">Palmitoyltransferase</fullName>
        <ecNumber evidence="10">2.3.1.225</ecNumber>
    </recommendedName>
</protein>
<evidence type="ECO:0000256" key="9">
    <source>
        <dbReference type="ARBA" id="ARBA00048048"/>
    </source>
</evidence>
<evidence type="ECO:0000256" key="7">
    <source>
        <dbReference type="ARBA" id="ARBA00023288"/>
    </source>
</evidence>
<comment type="domain">
    <text evidence="10">The DHHC domain is required for palmitoyltransferase activity.</text>
</comment>
<keyword evidence="2 10" id="KW-0808">Transferase</keyword>
<keyword evidence="8 10" id="KW-0012">Acyltransferase</keyword>
<evidence type="ECO:0000256" key="4">
    <source>
        <dbReference type="ARBA" id="ARBA00022989"/>
    </source>
</evidence>
<evidence type="ECO:0000256" key="2">
    <source>
        <dbReference type="ARBA" id="ARBA00022679"/>
    </source>
</evidence>
<dbReference type="Proteomes" id="UP000326759">
    <property type="component" value="Unassembled WGS sequence"/>
</dbReference>
<dbReference type="GO" id="GO:0005794">
    <property type="term" value="C:Golgi apparatus"/>
    <property type="evidence" value="ECO:0007669"/>
    <property type="project" value="TreeGrafter"/>
</dbReference>
<feature type="domain" description="Palmitoyltransferase DHHC" evidence="12">
    <location>
        <begin position="131"/>
        <end position="249"/>
    </location>
</feature>
<dbReference type="PANTHER" id="PTHR22883:SF43">
    <property type="entry name" value="PALMITOYLTRANSFERASE APP"/>
    <property type="match status" value="1"/>
</dbReference>
<organism evidence="13 14">
    <name type="scientific">Armadillidium nasatum</name>
    <dbReference type="NCBI Taxonomy" id="96803"/>
    <lineage>
        <taxon>Eukaryota</taxon>
        <taxon>Metazoa</taxon>
        <taxon>Ecdysozoa</taxon>
        <taxon>Arthropoda</taxon>
        <taxon>Crustacea</taxon>
        <taxon>Multicrustacea</taxon>
        <taxon>Malacostraca</taxon>
        <taxon>Eumalacostraca</taxon>
        <taxon>Peracarida</taxon>
        <taxon>Isopoda</taxon>
        <taxon>Oniscidea</taxon>
        <taxon>Crinocheta</taxon>
        <taxon>Armadillidiidae</taxon>
        <taxon>Armadillidium</taxon>
    </lineage>
</organism>
<keyword evidence="14" id="KW-1185">Reference proteome</keyword>
<sequence>MASVRKKWQLFPGRNQFWCDGRLIMAKQTGIFYLTVALIVVTDILFFIFDCPYLTSNLSPAIPAIGAVLFIFVMSMLFHTSFTDPGIIPRATADEALYTEMQIEVPSNGNGAAYRPPPRTKEVLIRGTTVKLKYCFTCKIFRPPRASHCSICDNCVEKFDHHCPWVGNCVGKRNYRYFYLFLRFCVSSSYLMRDKDGDKDRTFVDAVKQNPASVIEGIICFFAVWSIFGLAGFHTYLTTSNQTTNEDIKGSFNARRGQEGVNPYGYGNFCLNCLAVLCGPIQPSLIVVQDSQSNNTENDSGVGSLKNSAKVHHNSANSKINNNGTIVTAVKKKNGVSHFTKDDNEGFEVDGPLAPSPEKLASPVVPRRTKGITHPAGNVSPTSMPSGTPERASISRLGGDLPGGEGVMSSSQSHLLEGSEFDLYLDSIDDTVSSSIPSPSESSQQGLIHTIFVIYFYYSFVNVFKCLKNKVTGETDKVEKEKTV</sequence>
<evidence type="ECO:0000256" key="6">
    <source>
        <dbReference type="ARBA" id="ARBA00023139"/>
    </source>
</evidence>
<comment type="subcellular location">
    <subcellularLocation>
        <location evidence="1">Endomembrane system</location>
        <topology evidence="1">Multi-pass membrane protein</topology>
    </subcellularLocation>
</comment>
<evidence type="ECO:0000256" key="5">
    <source>
        <dbReference type="ARBA" id="ARBA00023136"/>
    </source>
</evidence>
<evidence type="ECO:0000313" key="13">
    <source>
        <dbReference type="EMBL" id="KAB7505792.1"/>
    </source>
</evidence>
<keyword evidence="3 10" id="KW-0812">Transmembrane</keyword>
<feature type="transmembrane region" description="Helical" evidence="10">
    <location>
        <begin position="31"/>
        <end position="49"/>
    </location>
</feature>
<evidence type="ECO:0000256" key="11">
    <source>
        <dbReference type="SAM" id="MobiDB-lite"/>
    </source>
</evidence>
<keyword evidence="5 10" id="KW-0472">Membrane</keyword>
<feature type="transmembrane region" description="Helical" evidence="10">
    <location>
        <begin position="61"/>
        <end position="80"/>
    </location>
</feature>
<accession>A0A5N5TGX2</accession>
<comment type="caution">
    <text evidence="13">The sequence shown here is derived from an EMBL/GenBank/DDBJ whole genome shotgun (WGS) entry which is preliminary data.</text>
</comment>
<dbReference type="GO" id="GO:0006612">
    <property type="term" value="P:protein targeting to membrane"/>
    <property type="evidence" value="ECO:0007669"/>
    <property type="project" value="TreeGrafter"/>
</dbReference>
<dbReference type="EMBL" id="SEYY01001107">
    <property type="protein sequence ID" value="KAB7505792.1"/>
    <property type="molecule type" value="Genomic_DNA"/>
</dbReference>
<dbReference type="GO" id="GO:0005783">
    <property type="term" value="C:endoplasmic reticulum"/>
    <property type="evidence" value="ECO:0007669"/>
    <property type="project" value="TreeGrafter"/>
</dbReference>
<dbReference type="GO" id="GO:0019706">
    <property type="term" value="F:protein-cysteine S-palmitoyltransferase activity"/>
    <property type="evidence" value="ECO:0007669"/>
    <property type="project" value="UniProtKB-EC"/>
</dbReference>
<reference evidence="13 14" key="1">
    <citation type="journal article" date="2019" name="PLoS Biol.">
        <title>Sex chromosomes control vertical transmission of feminizing Wolbachia symbionts in an isopod.</title>
        <authorList>
            <person name="Becking T."/>
            <person name="Chebbi M.A."/>
            <person name="Giraud I."/>
            <person name="Moumen B."/>
            <person name="Laverre T."/>
            <person name="Caubet Y."/>
            <person name="Peccoud J."/>
            <person name="Gilbert C."/>
            <person name="Cordaux R."/>
        </authorList>
    </citation>
    <scope>NUCLEOTIDE SEQUENCE [LARGE SCALE GENOMIC DNA]</scope>
    <source>
        <strain evidence="13">ANa2</strain>
        <tissue evidence="13">Whole body excluding digestive tract and cuticle</tissue>
    </source>
</reference>
<dbReference type="PANTHER" id="PTHR22883">
    <property type="entry name" value="ZINC FINGER DHHC DOMAIN CONTAINING PROTEIN"/>
    <property type="match status" value="1"/>
</dbReference>
<evidence type="ECO:0000256" key="10">
    <source>
        <dbReference type="RuleBase" id="RU079119"/>
    </source>
</evidence>
<comment type="catalytic activity">
    <reaction evidence="9 10">
        <text>L-cysteinyl-[protein] + hexadecanoyl-CoA = S-hexadecanoyl-L-cysteinyl-[protein] + CoA</text>
        <dbReference type="Rhea" id="RHEA:36683"/>
        <dbReference type="Rhea" id="RHEA-COMP:10131"/>
        <dbReference type="Rhea" id="RHEA-COMP:11032"/>
        <dbReference type="ChEBI" id="CHEBI:29950"/>
        <dbReference type="ChEBI" id="CHEBI:57287"/>
        <dbReference type="ChEBI" id="CHEBI:57379"/>
        <dbReference type="ChEBI" id="CHEBI:74151"/>
        <dbReference type="EC" id="2.3.1.225"/>
    </reaction>
</comment>
<gene>
    <name evidence="13" type="primary">ZDHHC14</name>
    <name evidence="13" type="ORF">Anas_05676</name>
</gene>
<dbReference type="Pfam" id="PF01529">
    <property type="entry name" value="DHHC"/>
    <property type="match status" value="1"/>
</dbReference>
<dbReference type="AlphaFoldDB" id="A0A5N5TGX2"/>
<evidence type="ECO:0000256" key="8">
    <source>
        <dbReference type="ARBA" id="ARBA00023315"/>
    </source>
</evidence>
<evidence type="ECO:0000313" key="14">
    <source>
        <dbReference type="Proteomes" id="UP000326759"/>
    </source>
</evidence>
<comment type="similarity">
    <text evidence="10">Belongs to the DHHC palmitoyltransferase family.</text>
</comment>
<evidence type="ECO:0000256" key="1">
    <source>
        <dbReference type="ARBA" id="ARBA00004127"/>
    </source>
</evidence>
<name>A0A5N5TGX2_9CRUS</name>
<feature type="transmembrane region" description="Helical" evidence="10">
    <location>
        <begin position="218"/>
        <end position="237"/>
    </location>
</feature>